<sequence length="204" mass="20843">MSVSHGARSTWRATGVALRAMIVATLVLGVGYTLVVTGVGQLALNGQANGSTVQDAAGRTIGSILIAQPFTDKQGKPLPQYFQERPSAGAYAGTASGGSNLGPTNPDLVKQIRERKAAVAALEGVPVSEVPADAVTASASGLDPAISPAYAAIQVHRVAEARGMTDAAVRALVARYTTGRDLGFLGEPRVNVLQLNLALDAAGR</sequence>
<keyword evidence="7 11" id="KW-0630">Potassium</keyword>
<keyword evidence="6 11" id="KW-0067">ATP-binding</keyword>
<dbReference type="GO" id="GO:0005886">
    <property type="term" value="C:plasma membrane"/>
    <property type="evidence" value="ECO:0007669"/>
    <property type="project" value="UniProtKB-SubCell"/>
</dbReference>
<evidence type="ECO:0000256" key="11">
    <source>
        <dbReference type="HAMAP-Rule" id="MF_00276"/>
    </source>
</evidence>
<dbReference type="PANTHER" id="PTHR30042">
    <property type="entry name" value="POTASSIUM-TRANSPORTING ATPASE C CHAIN"/>
    <property type="match status" value="1"/>
</dbReference>
<keyword evidence="13" id="KW-1185">Reference proteome</keyword>
<evidence type="ECO:0000256" key="10">
    <source>
        <dbReference type="ARBA" id="ARBA00023136"/>
    </source>
</evidence>
<evidence type="ECO:0000256" key="8">
    <source>
        <dbReference type="ARBA" id="ARBA00022989"/>
    </source>
</evidence>
<proteinExistence type="inferred from homology"/>
<dbReference type="PANTHER" id="PTHR30042:SF2">
    <property type="entry name" value="POTASSIUM-TRANSPORTING ATPASE KDPC SUBUNIT"/>
    <property type="match status" value="1"/>
</dbReference>
<dbReference type="AlphaFoldDB" id="A0A0B1ZXX7"/>
<protein>
    <recommendedName>
        <fullName evidence="11">Potassium-transporting ATPase KdpC subunit</fullName>
    </recommendedName>
    <alternativeName>
        <fullName evidence="11">ATP phosphohydrolase [potassium-transporting] C chain</fullName>
    </alternativeName>
    <alternativeName>
        <fullName evidence="11">Potassium-binding and translocating subunit C</fullName>
    </alternativeName>
    <alternativeName>
        <fullName evidence="11">Potassium-translocating ATPase C chain</fullName>
    </alternativeName>
</protein>
<gene>
    <name evidence="11" type="primary">kdpC</name>
    <name evidence="12" type="ORF">LK09_17255</name>
</gene>
<evidence type="ECO:0000256" key="3">
    <source>
        <dbReference type="ARBA" id="ARBA00022538"/>
    </source>
</evidence>
<evidence type="ECO:0000256" key="7">
    <source>
        <dbReference type="ARBA" id="ARBA00022958"/>
    </source>
</evidence>
<dbReference type="Pfam" id="PF02669">
    <property type="entry name" value="KdpC"/>
    <property type="match status" value="1"/>
</dbReference>
<keyword evidence="8 11" id="KW-1133">Transmembrane helix</keyword>
<dbReference type="Proteomes" id="UP000031030">
    <property type="component" value="Unassembled WGS sequence"/>
</dbReference>
<keyword evidence="9 11" id="KW-0406">Ion transport</keyword>
<comment type="subcellular location">
    <subcellularLocation>
        <location evidence="11">Cell membrane</location>
        <topology evidence="11">Single-pass membrane protein</topology>
    </subcellularLocation>
</comment>
<comment type="subunit">
    <text evidence="11">The system is composed of three essential subunits: KdpA, KdpB and KdpC.</text>
</comment>
<accession>A0A0B1ZXX7</accession>
<dbReference type="OrthoDB" id="9788285at2"/>
<evidence type="ECO:0000313" key="13">
    <source>
        <dbReference type="Proteomes" id="UP000031030"/>
    </source>
</evidence>
<keyword evidence="4 11" id="KW-0812">Transmembrane</keyword>
<dbReference type="GO" id="GO:0008556">
    <property type="term" value="F:P-type potassium transmembrane transporter activity"/>
    <property type="evidence" value="ECO:0007669"/>
    <property type="project" value="InterPro"/>
</dbReference>
<dbReference type="NCBIfam" id="TIGR00681">
    <property type="entry name" value="kdpC"/>
    <property type="match status" value="1"/>
</dbReference>
<comment type="function">
    <text evidence="11">Part of the high-affinity ATP-driven potassium transport (or Kdp) system, which catalyzes the hydrolysis of ATP coupled with the electrogenic transport of potassium into the cytoplasm. This subunit acts as a catalytic chaperone that increases the ATP-binding affinity of the ATP-hydrolyzing subunit KdpB by the formation of a transient KdpB/KdpC/ATP ternary complex.</text>
</comment>
<dbReference type="RefSeq" id="WP_039402310.1">
    <property type="nucleotide sequence ID" value="NZ_JTDK01000017.1"/>
</dbReference>
<dbReference type="EMBL" id="JTDK01000017">
    <property type="protein sequence ID" value="KHK96080.1"/>
    <property type="molecule type" value="Genomic_DNA"/>
</dbReference>
<keyword evidence="2 11" id="KW-1003">Cell membrane</keyword>
<evidence type="ECO:0000256" key="4">
    <source>
        <dbReference type="ARBA" id="ARBA00022692"/>
    </source>
</evidence>
<reference evidence="12 13" key="1">
    <citation type="submission" date="2014-11" db="EMBL/GenBank/DDBJ databases">
        <title>Genome sequence of Microbacterium mangrovi MUSC 115(T).</title>
        <authorList>
            <person name="Lee L.-H."/>
        </authorList>
    </citation>
    <scope>NUCLEOTIDE SEQUENCE [LARGE SCALE GENOMIC DNA]</scope>
    <source>
        <strain evidence="12 13">MUSC 115</strain>
    </source>
</reference>
<evidence type="ECO:0000256" key="1">
    <source>
        <dbReference type="ARBA" id="ARBA00022448"/>
    </source>
</evidence>
<comment type="similarity">
    <text evidence="11">Belongs to the KdpC family.</text>
</comment>
<dbReference type="InterPro" id="IPR003820">
    <property type="entry name" value="KdpC"/>
</dbReference>
<dbReference type="STRING" id="1348253.LK09_17255"/>
<evidence type="ECO:0000256" key="2">
    <source>
        <dbReference type="ARBA" id="ARBA00022475"/>
    </source>
</evidence>
<dbReference type="GO" id="GO:0005524">
    <property type="term" value="F:ATP binding"/>
    <property type="evidence" value="ECO:0007669"/>
    <property type="project" value="UniProtKB-UniRule"/>
</dbReference>
<evidence type="ECO:0000256" key="5">
    <source>
        <dbReference type="ARBA" id="ARBA00022741"/>
    </source>
</evidence>
<keyword evidence="5 11" id="KW-0547">Nucleotide-binding</keyword>
<keyword evidence="10 11" id="KW-0472">Membrane</keyword>
<dbReference type="NCBIfam" id="NF001454">
    <property type="entry name" value="PRK00315.1"/>
    <property type="match status" value="1"/>
</dbReference>
<comment type="caution">
    <text evidence="12">The sequence shown here is derived from an EMBL/GenBank/DDBJ whole genome shotgun (WGS) entry which is preliminary data.</text>
</comment>
<evidence type="ECO:0000256" key="9">
    <source>
        <dbReference type="ARBA" id="ARBA00023065"/>
    </source>
</evidence>
<evidence type="ECO:0000256" key="6">
    <source>
        <dbReference type="ARBA" id="ARBA00022840"/>
    </source>
</evidence>
<evidence type="ECO:0000313" key="12">
    <source>
        <dbReference type="EMBL" id="KHK96080.1"/>
    </source>
</evidence>
<dbReference type="PIRSF" id="PIRSF001296">
    <property type="entry name" value="K_ATPase_KdpC"/>
    <property type="match status" value="1"/>
</dbReference>
<feature type="transmembrane region" description="Helical" evidence="11">
    <location>
        <begin position="21"/>
        <end position="44"/>
    </location>
</feature>
<keyword evidence="3 11" id="KW-0633">Potassium transport</keyword>
<name>A0A0B1ZXX7_9MICO</name>
<dbReference type="HAMAP" id="MF_00276">
    <property type="entry name" value="KdpC"/>
    <property type="match status" value="1"/>
</dbReference>
<organism evidence="12 13">
    <name type="scientific">Microbacterium mangrovi</name>
    <dbReference type="NCBI Taxonomy" id="1348253"/>
    <lineage>
        <taxon>Bacteria</taxon>
        <taxon>Bacillati</taxon>
        <taxon>Actinomycetota</taxon>
        <taxon>Actinomycetes</taxon>
        <taxon>Micrococcales</taxon>
        <taxon>Microbacteriaceae</taxon>
        <taxon>Microbacterium</taxon>
    </lineage>
</organism>
<keyword evidence="1 11" id="KW-0813">Transport</keyword>